<name>A0A6A8AJM3_9HYPH</name>
<dbReference type="GO" id="GO:0015074">
    <property type="term" value="P:DNA integration"/>
    <property type="evidence" value="ECO:0007669"/>
    <property type="project" value="UniProtKB-KW"/>
</dbReference>
<dbReference type="Pfam" id="PF00589">
    <property type="entry name" value="Phage_integrase"/>
    <property type="match status" value="1"/>
</dbReference>
<dbReference type="GO" id="GO:0003677">
    <property type="term" value="F:DNA binding"/>
    <property type="evidence" value="ECO:0007669"/>
    <property type="project" value="UniProtKB-UniRule"/>
</dbReference>
<proteinExistence type="inferred from homology"/>
<dbReference type="AlphaFoldDB" id="A0A6A8AJM3"/>
<dbReference type="RefSeq" id="WP_153360394.1">
    <property type="nucleotide sequence ID" value="NZ_WIXI01000051.1"/>
</dbReference>
<evidence type="ECO:0000256" key="2">
    <source>
        <dbReference type="ARBA" id="ARBA00022908"/>
    </source>
</evidence>
<dbReference type="InterPro" id="IPR013762">
    <property type="entry name" value="Integrase-like_cat_sf"/>
</dbReference>
<dbReference type="Pfam" id="PF20172">
    <property type="entry name" value="DUF6538"/>
    <property type="match status" value="1"/>
</dbReference>
<dbReference type="GO" id="GO:0006310">
    <property type="term" value="P:DNA recombination"/>
    <property type="evidence" value="ECO:0007669"/>
    <property type="project" value="UniProtKB-KW"/>
</dbReference>
<feature type="domain" description="Tyr recombinase" evidence="6">
    <location>
        <begin position="256"/>
        <end position="450"/>
    </location>
</feature>
<dbReference type="PROSITE" id="PS51900">
    <property type="entry name" value="CB"/>
    <property type="match status" value="1"/>
</dbReference>
<dbReference type="InterPro" id="IPR046668">
    <property type="entry name" value="DUF6538"/>
</dbReference>
<evidence type="ECO:0000256" key="5">
    <source>
        <dbReference type="PROSITE-ProRule" id="PRU01248"/>
    </source>
</evidence>
<accession>A0A6A8AJM3</accession>
<keyword evidence="2" id="KW-0229">DNA integration</keyword>
<dbReference type="PROSITE" id="PS51898">
    <property type="entry name" value="TYR_RECOMBINASE"/>
    <property type="match status" value="1"/>
</dbReference>
<keyword evidence="3 5" id="KW-0238">DNA-binding</keyword>
<evidence type="ECO:0000256" key="3">
    <source>
        <dbReference type="ARBA" id="ARBA00023125"/>
    </source>
</evidence>
<dbReference type="InterPro" id="IPR044068">
    <property type="entry name" value="CB"/>
</dbReference>
<evidence type="ECO:0000259" key="7">
    <source>
        <dbReference type="PROSITE" id="PS51900"/>
    </source>
</evidence>
<evidence type="ECO:0000256" key="1">
    <source>
        <dbReference type="ARBA" id="ARBA00008857"/>
    </source>
</evidence>
<evidence type="ECO:0000259" key="6">
    <source>
        <dbReference type="PROSITE" id="PS51898"/>
    </source>
</evidence>
<evidence type="ECO:0000313" key="9">
    <source>
        <dbReference type="Proteomes" id="UP000435138"/>
    </source>
</evidence>
<dbReference type="Gene3D" id="1.10.443.10">
    <property type="entry name" value="Intergrase catalytic core"/>
    <property type="match status" value="1"/>
</dbReference>
<gene>
    <name evidence="8" type="ORF">GAO09_29070</name>
</gene>
<comment type="caution">
    <text evidence="8">The sequence shown here is derived from an EMBL/GenBank/DDBJ whole genome shotgun (WGS) entry which is preliminary data.</text>
</comment>
<evidence type="ECO:0000256" key="4">
    <source>
        <dbReference type="ARBA" id="ARBA00023172"/>
    </source>
</evidence>
<dbReference type="PANTHER" id="PTHR30349">
    <property type="entry name" value="PHAGE INTEGRASE-RELATED"/>
    <property type="match status" value="1"/>
</dbReference>
<dbReference type="Proteomes" id="UP000435138">
    <property type="component" value="Unassembled WGS sequence"/>
</dbReference>
<dbReference type="SUPFAM" id="SSF56349">
    <property type="entry name" value="DNA breaking-rejoining enzymes"/>
    <property type="match status" value="1"/>
</dbReference>
<keyword evidence="4" id="KW-0233">DNA recombination</keyword>
<dbReference type="InterPro" id="IPR050090">
    <property type="entry name" value="Tyrosine_recombinase_XerCD"/>
</dbReference>
<feature type="domain" description="Core-binding (CB)" evidence="7">
    <location>
        <begin position="101"/>
        <end position="212"/>
    </location>
</feature>
<protein>
    <submittedName>
        <fullName evidence="8">Tyrosine-type recombinase/integrase</fullName>
    </submittedName>
</protein>
<dbReference type="InterPro" id="IPR011010">
    <property type="entry name" value="DNA_brk_join_enz"/>
</dbReference>
<organism evidence="8 9">
    <name type="scientific">Endobacterium cereale</name>
    <dbReference type="NCBI Taxonomy" id="2663029"/>
    <lineage>
        <taxon>Bacteria</taxon>
        <taxon>Pseudomonadati</taxon>
        <taxon>Pseudomonadota</taxon>
        <taxon>Alphaproteobacteria</taxon>
        <taxon>Hyphomicrobiales</taxon>
        <taxon>Rhizobiaceae</taxon>
        <taxon>Endobacterium</taxon>
    </lineage>
</organism>
<keyword evidence="9" id="KW-1185">Reference proteome</keyword>
<reference evidence="8 9" key="1">
    <citation type="submission" date="2019-11" db="EMBL/GenBank/DDBJ databases">
        <title>Genome analysis of Rhizobacterium cereale a novel genus and species isolated from maize roots in North Spain.</title>
        <authorList>
            <person name="Menendez E."/>
            <person name="Flores-Felix J.D."/>
            <person name="Ramirez-Bahena M.-H."/>
            <person name="Igual J.M."/>
            <person name="Garcia-Fraile P."/>
            <person name="Peix A."/>
            <person name="Velazquez E."/>
        </authorList>
    </citation>
    <scope>NUCLEOTIDE SEQUENCE [LARGE SCALE GENOMIC DNA]</scope>
    <source>
        <strain evidence="8 9">RZME27</strain>
    </source>
</reference>
<evidence type="ECO:0000313" key="8">
    <source>
        <dbReference type="EMBL" id="MQY50087.1"/>
    </source>
</evidence>
<dbReference type="InterPro" id="IPR002104">
    <property type="entry name" value="Integrase_catalytic"/>
</dbReference>
<sequence length="478" mass="54108">MAQNYRLYLHPNGIYYHRVKVPADIRRLYGKEIEQQSLKTRVLREAVRLLPAVIVDVDRAFANFREEYAAELPPASQRAPIRIDVNARLRGVCGPESRDLPLMSVIGTQCFEAIGSTKHWSPKTRSARASHLKQFLEICGDKPLNKYTQEDIRILKSTLFALPRGVHNCKLLQSYSKLEIASQAKKDGVAGLSAESVRQIMTSANIVFGWARVEHDFNLRNVVQPMVPKPSSVGNKRDKRHGFTTGELQKLFTSPVFTGVKSQDAWYEPGSLLMHPTGRFWIPLLCLYAGMRLMEAVQLLREDIDIEDGIWFIDVNDNDAGHGGKTLKTRYSARRIPIHPALIRLGFIEFVNAVPFGERLFADIAIGPPAQRHRYASKMFNKLLLKAGIKSAKKVWHSLRHSFEQACRESRVDSAIMDQLQGHAQVGMRAVYGNEYSLEVLKEGLCSVEYEGLDLSHIQPFRDIRDPDEACTMLDRSA</sequence>
<dbReference type="PANTHER" id="PTHR30349:SF41">
    <property type="entry name" value="INTEGRASE_RECOMBINASE PROTEIN MJ0367-RELATED"/>
    <property type="match status" value="1"/>
</dbReference>
<dbReference type="CDD" id="cd01184">
    <property type="entry name" value="INT_C_like_1"/>
    <property type="match status" value="1"/>
</dbReference>
<dbReference type="EMBL" id="WIXI01000051">
    <property type="protein sequence ID" value="MQY50087.1"/>
    <property type="molecule type" value="Genomic_DNA"/>
</dbReference>
<comment type="similarity">
    <text evidence="1">Belongs to the 'phage' integrase family.</text>
</comment>